<dbReference type="Gene3D" id="3.30.470.20">
    <property type="entry name" value="ATP-grasp fold, B domain"/>
    <property type="match status" value="1"/>
</dbReference>
<comment type="similarity">
    <text evidence="5">In the N-terminal section; belongs to the acetate CoA ligase alpha subunit family.</text>
</comment>
<dbReference type="GO" id="GO:0016874">
    <property type="term" value="F:ligase activity"/>
    <property type="evidence" value="ECO:0007669"/>
    <property type="project" value="UniProtKB-KW"/>
</dbReference>
<dbReference type="Pfam" id="PF13549">
    <property type="entry name" value="ATP-grasp_5"/>
    <property type="match status" value="1"/>
</dbReference>
<evidence type="ECO:0000313" key="9">
    <source>
        <dbReference type="Proteomes" id="UP001165679"/>
    </source>
</evidence>
<keyword evidence="9" id="KW-1185">Reference proteome</keyword>
<dbReference type="SUPFAM" id="SSF52210">
    <property type="entry name" value="Succinyl-CoA synthetase domains"/>
    <property type="match status" value="2"/>
</dbReference>
<evidence type="ECO:0000256" key="2">
    <source>
        <dbReference type="ARBA" id="ARBA00022598"/>
    </source>
</evidence>
<evidence type="ECO:0000256" key="3">
    <source>
        <dbReference type="ARBA" id="ARBA00022741"/>
    </source>
</evidence>
<evidence type="ECO:0000256" key="4">
    <source>
        <dbReference type="ARBA" id="ARBA00022840"/>
    </source>
</evidence>
<dbReference type="InterPro" id="IPR013815">
    <property type="entry name" value="ATP_grasp_subdomain_1"/>
</dbReference>
<dbReference type="PANTHER" id="PTHR43334:SF1">
    <property type="entry name" value="3-HYDROXYPROPIONATE--COA LIGASE [ADP-FORMING]"/>
    <property type="match status" value="1"/>
</dbReference>
<dbReference type="InterPro" id="IPR003781">
    <property type="entry name" value="CoA-bd"/>
</dbReference>
<dbReference type="Gene3D" id="3.40.50.261">
    <property type="entry name" value="Succinyl-CoA synthetase domains"/>
    <property type="match status" value="2"/>
</dbReference>
<organism evidence="8 9">
    <name type="scientific">Limobrevibacterium gyesilva</name>
    <dbReference type="NCBI Taxonomy" id="2991712"/>
    <lineage>
        <taxon>Bacteria</taxon>
        <taxon>Pseudomonadati</taxon>
        <taxon>Pseudomonadota</taxon>
        <taxon>Alphaproteobacteria</taxon>
        <taxon>Acetobacterales</taxon>
        <taxon>Acetobacteraceae</taxon>
        <taxon>Limobrevibacterium</taxon>
    </lineage>
</organism>
<keyword evidence="1" id="KW-0816">Tricarboxylic acid cycle</keyword>
<dbReference type="SUPFAM" id="SSF56059">
    <property type="entry name" value="Glutathione synthetase ATP-binding domain-like"/>
    <property type="match status" value="1"/>
</dbReference>
<proteinExistence type="inferred from homology"/>
<dbReference type="GO" id="GO:0006099">
    <property type="term" value="P:tricarboxylic acid cycle"/>
    <property type="evidence" value="ECO:0007669"/>
    <property type="project" value="UniProtKB-KW"/>
</dbReference>
<evidence type="ECO:0000259" key="7">
    <source>
        <dbReference type="PROSITE" id="PS50975"/>
    </source>
</evidence>
<dbReference type="EMBL" id="JAPDNT010000027">
    <property type="protein sequence ID" value="MCW3476955.1"/>
    <property type="molecule type" value="Genomic_DNA"/>
</dbReference>
<feature type="domain" description="ATP-grasp" evidence="7">
    <location>
        <begin position="504"/>
        <end position="540"/>
    </location>
</feature>
<dbReference type="PANTHER" id="PTHR43334">
    <property type="entry name" value="ACETATE--COA LIGASE [ADP-FORMING]"/>
    <property type="match status" value="1"/>
</dbReference>
<evidence type="ECO:0000256" key="5">
    <source>
        <dbReference type="ARBA" id="ARBA00060888"/>
    </source>
</evidence>
<keyword evidence="3 6" id="KW-0547">Nucleotide-binding</keyword>
<dbReference type="RefSeq" id="WP_264715812.1">
    <property type="nucleotide sequence ID" value="NZ_JAPDNT010000027.1"/>
</dbReference>
<dbReference type="GO" id="GO:0046872">
    <property type="term" value="F:metal ion binding"/>
    <property type="evidence" value="ECO:0007669"/>
    <property type="project" value="InterPro"/>
</dbReference>
<dbReference type="SMART" id="SM00881">
    <property type="entry name" value="CoA_binding"/>
    <property type="match status" value="1"/>
</dbReference>
<dbReference type="InterPro" id="IPR032875">
    <property type="entry name" value="Succ_CoA_lig_flav_dom"/>
</dbReference>
<evidence type="ECO:0000313" key="8">
    <source>
        <dbReference type="EMBL" id="MCW3476955.1"/>
    </source>
</evidence>
<dbReference type="FunFam" id="3.30.1490.20:FF:000020">
    <property type="entry name" value="Protein lysine acetyltransferase"/>
    <property type="match status" value="1"/>
</dbReference>
<reference evidence="8" key="1">
    <citation type="submission" date="2022-09" db="EMBL/GenBank/DDBJ databases">
        <title>Rhodovastum sp. nov. RN2-1 isolated from soil in Seongnam, South Korea.</title>
        <authorList>
            <person name="Le N.T."/>
        </authorList>
    </citation>
    <scope>NUCLEOTIDE SEQUENCE</scope>
    <source>
        <strain evidence="8">RN2-1</strain>
    </source>
</reference>
<sequence>MSLHRGLYRHADLARLLHPASVAIVGATPRPGAFGERVLANLAPFYGGRIHLVNARYEQVGDRRCHPSLSALPEVPDCVMIAVAREAVEPVVEECIALGVGGVIVFASGYAETGKPGRAEQQERLADMARRARMPLIGPNCIGVNNYALRARITFMPPADIPSPRPGAIGVVSQSGALGFGFEQAAFRGVSVSHLLTSGNSCDVDMADFVAYLADDPACSAIALLFEGMAEPMRLIEAAGLAWAAGKPVVACKLAVGEFGAQAAMSYTGSLAGSQAAYRAAFERAGVVLVDNVEALMEAACFLAKAPPPTSRGVAVLATSGGAAIMAADKAEAHGVPMPQPGPAARAVLEARIPEFGSTRNPVDLTAQVLNDPECLPACANALMDDPAFGALVIPMVYATAQTATRLPVYADIARRSGKPVIVVWVTDWLEGPGSAAFEQSPDVVLFRSMDRAYAAIAAWHRRGERLAAPPREVVRRAPAAAAAPAAALLAQAQGRALTEREAKAVLALYGIPVVQERLAHSADDAASAAEALGLPAVLKVESPDLPHKTEAGVIRLNLRNADAVRAAYDAVMANAARVSPPPRINGVLVQPMVPEGVEVMVGARVDPLFGPLVVVGLGGVLVELLQDTAVGLAPLTHAEALALLEKLKGAAALRGFRGSAPVDLDRLADLVGRVCELVADHRASVAEIDVNPLICAGSRILAVDALIVKNG</sequence>
<dbReference type="Gene3D" id="3.30.1490.20">
    <property type="entry name" value="ATP-grasp fold, A domain"/>
    <property type="match status" value="1"/>
</dbReference>
<dbReference type="AlphaFoldDB" id="A0AA41YQE6"/>
<gene>
    <name evidence="8" type="ORF">OL599_20520</name>
</gene>
<evidence type="ECO:0000256" key="1">
    <source>
        <dbReference type="ARBA" id="ARBA00022532"/>
    </source>
</evidence>
<reference evidence="8" key="2">
    <citation type="submission" date="2022-10" db="EMBL/GenBank/DDBJ databases">
        <authorList>
            <person name="Trinh H.N."/>
        </authorList>
    </citation>
    <scope>NUCLEOTIDE SEQUENCE</scope>
    <source>
        <strain evidence="8">RN2-1</strain>
    </source>
</reference>
<dbReference type="GO" id="GO:0005524">
    <property type="term" value="F:ATP binding"/>
    <property type="evidence" value="ECO:0007669"/>
    <property type="project" value="UniProtKB-UniRule"/>
</dbReference>
<dbReference type="SUPFAM" id="SSF51735">
    <property type="entry name" value="NAD(P)-binding Rossmann-fold domains"/>
    <property type="match status" value="1"/>
</dbReference>
<dbReference type="Gene3D" id="3.40.50.720">
    <property type="entry name" value="NAD(P)-binding Rossmann-like Domain"/>
    <property type="match status" value="1"/>
</dbReference>
<accession>A0AA41YQE6</accession>
<comment type="caution">
    <text evidence="8">The sequence shown here is derived from an EMBL/GenBank/DDBJ whole genome shotgun (WGS) entry which is preliminary data.</text>
</comment>
<dbReference type="InterPro" id="IPR051538">
    <property type="entry name" value="Acyl-CoA_Synth/Transferase"/>
</dbReference>
<protein>
    <submittedName>
        <fullName evidence="8">Acetate--CoA ligase family protein</fullName>
    </submittedName>
</protein>
<dbReference type="InterPro" id="IPR036291">
    <property type="entry name" value="NAD(P)-bd_dom_sf"/>
</dbReference>
<dbReference type="PROSITE" id="PS50975">
    <property type="entry name" value="ATP_GRASP"/>
    <property type="match status" value="1"/>
</dbReference>
<name>A0AA41YQE6_9PROT</name>
<evidence type="ECO:0000256" key="6">
    <source>
        <dbReference type="PROSITE-ProRule" id="PRU00409"/>
    </source>
</evidence>
<keyword evidence="4 6" id="KW-0067">ATP-binding</keyword>
<dbReference type="InterPro" id="IPR016102">
    <property type="entry name" value="Succinyl-CoA_synth-like"/>
</dbReference>
<dbReference type="InterPro" id="IPR011761">
    <property type="entry name" value="ATP-grasp"/>
</dbReference>
<dbReference type="Pfam" id="PF13380">
    <property type="entry name" value="CoA_binding_2"/>
    <property type="match status" value="1"/>
</dbReference>
<dbReference type="Proteomes" id="UP001165679">
    <property type="component" value="Unassembled WGS sequence"/>
</dbReference>
<dbReference type="Pfam" id="PF13607">
    <property type="entry name" value="Succ_CoA_lig"/>
    <property type="match status" value="1"/>
</dbReference>
<keyword evidence="2 8" id="KW-0436">Ligase</keyword>